<evidence type="ECO:0000256" key="2">
    <source>
        <dbReference type="SAM" id="Phobius"/>
    </source>
</evidence>
<feature type="compositionally biased region" description="Polar residues" evidence="1">
    <location>
        <begin position="1"/>
        <end position="11"/>
    </location>
</feature>
<protein>
    <recommendedName>
        <fullName evidence="3">DUF6535 domain-containing protein</fullName>
    </recommendedName>
</protein>
<accession>A0A5C3MS38</accession>
<dbReference type="STRING" id="68775.A0A5C3MS38"/>
<evidence type="ECO:0000313" key="4">
    <source>
        <dbReference type="EMBL" id="TFK44141.1"/>
    </source>
</evidence>
<evidence type="ECO:0000313" key="5">
    <source>
        <dbReference type="Proteomes" id="UP000308652"/>
    </source>
</evidence>
<keyword evidence="2" id="KW-0472">Membrane</keyword>
<keyword evidence="2" id="KW-0812">Transmembrane</keyword>
<dbReference type="OrthoDB" id="3235960at2759"/>
<keyword evidence="5" id="KW-1185">Reference proteome</keyword>
<name>A0A5C3MS38_9AGAR</name>
<evidence type="ECO:0000259" key="3">
    <source>
        <dbReference type="Pfam" id="PF20153"/>
    </source>
</evidence>
<gene>
    <name evidence="4" type="ORF">BDQ12DRAFT_708156</name>
</gene>
<organism evidence="4 5">
    <name type="scientific">Crucibulum laeve</name>
    <dbReference type="NCBI Taxonomy" id="68775"/>
    <lineage>
        <taxon>Eukaryota</taxon>
        <taxon>Fungi</taxon>
        <taxon>Dikarya</taxon>
        <taxon>Basidiomycota</taxon>
        <taxon>Agaricomycotina</taxon>
        <taxon>Agaricomycetes</taxon>
        <taxon>Agaricomycetidae</taxon>
        <taxon>Agaricales</taxon>
        <taxon>Agaricineae</taxon>
        <taxon>Nidulariaceae</taxon>
        <taxon>Crucibulum</taxon>
    </lineage>
</organism>
<feature type="transmembrane region" description="Helical" evidence="2">
    <location>
        <begin position="231"/>
        <end position="251"/>
    </location>
</feature>
<dbReference type="AlphaFoldDB" id="A0A5C3MS38"/>
<feature type="domain" description="DUF6535" evidence="3">
    <location>
        <begin position="78"/>
        <end position="252"/>
    </location>
</feature>
<dbReference type="EMBL" id="ML213590">
    <property type="protein sequence ID" value="TFK44141.1"/>
    <property type="molecule type" value="Genomic_DNA"/>
</dbReference>
<keyword evidence="2" id="KW-1133">Transmembrane helix</keyword>
<dbReference type="InterPro" id="IPR045338">
    <property type="entry name" value="DUF6535"/>
</dbReference>
<evidence type="ECO:0000256" key="1">
    <source>
        <dbReference type="SAM" id="MobiDB-lite"/>
    </source>
</evidence>
<feature type="transmembrane region" description="Helical" evidence="2">
    <location>
        <begin position="257"/>
        <end position="282"/>
    </location>
</feature>
<sequence>MTQPEVRNPQSSEDRSSNVSAERVEVPNQPSIPRNPATTSHNVPTVDNTSQVNEEPEFVPWRSGDPFRYPIPKDGNPWETCYKAVKNYDDAMCTAWKDEVQNLLIFAGLFSAVVTAFIVESYKMLTDPIDNSTRLLTQIAVELASINGRNATTTILPQENFSPSAIAVRLNTVWFLSLTLSLATALVGILALQWIREYERYGTTSYKERLDIRQRRYEGIMKWQVPNILRGLPILLQSALILFFLGMLDLLQSLDYITMIILTIVVGLVFLVIVTTTVIPGIQLIFVQRPFKGFVDSQSWSFCPYKSPQSWAFYQLVFQLASISYKLKLLSCWPIRQFNMSTRNLSSGGCSGTYKYLPNAIAWAGRTFRQGNDSLLSAIYYCVNDMPSSLTARRTVVLLDGFGVEIGDPTGDVALYNDITSARCLRYFSGLSHTPNQQLSVHEMELFVRIYNNETQNTDDGFSCPFISFDGHTEDAKDITKFPSGKFVWYGIVDSDTINSALHIPLAKLYGILYQWICRPQLEPTNCNKSSGSDPRYSLFERIMVYISLKSPQARVHPNLDGYSRSQQHREMLKALEDLFRAIFSKYSKQYFAEYPWRADSWSAFRDKTLLVTLPGVKDMVMDN</sequence>
<feature type="compositionally biased region" description="Polar residues" evidence="1">
    <location>
        <begin position="28"/>
        <end position="53"/>
    </location>
</feature>
<proteinExistence type="predicted"/>
<feature type="transmembrane region" description="Helical" evidence="2">
    <location>
        <begin position="102"/>
        <end position="119"/>
    </location>
</feature>
<feature type="region of interest" description="Disordered" evidence="1">
    <location>
        <begin position="1"/>
        <end position="59"/>
    </location>
</feature>
<dbReference type="Pfam" id="PF20153">
    <property type="entry name" value="DUF6535"/>
    <property type="match status" value="1"/>
</dbReference>
<feature type="transmembrane region" description="Helical" evidence="2">
    <location>
        <begin position="173"/>
        <end position="195"/>
    </location>
</feature>
<dbReference type="Proteomes" id="UP000308652">
    <property type="component" value="Unassembled WGS sequence"/>
</dbReference>
<reference evidence="4 5" key="1">
    <citation type="journal article" date="2019" name="Nat. Ecol. Evol.">
        <title>Megaphylogeny resolves global patterns of mushroom evolution.</title>
        <authorList>
            <person name="Varga T."/>
            <person name="Krizsan K."/>
            <person name="Foldi C."/>
            <person name="Dima B."/>
            <person name="Sanchez-Garcia M."/>
            <person name="Sanchez-Ramirez S."/>
            <person name="Szollosi G.J."/>
            <person name="Szarkandi J.G."/>
            <person name="Papp V."/>
            <person name="Albert L."/>
            <person name="Andreopoulos W."/>
            <person name="Angelini C."/>
            <person name="Antonin V."/>
            <person name="Barry K.W."/>
            <person name="Bougher N.L."/>
            <person name="Buchanan P."/>
            <person name="Buyck B."/>
            <person name="Bense V."/>
            <person name="Catcheside P."/>
            <person name="Chovatia M."/>
            <person name="Cooper J."/>
            <person name="Damon W."/>
            <person name="Desjardin D."/>
            <person name="Finy P."/>
            <person name="Geml J."/>
            <person name="Haridas S."/>
            <person name="Hughes K."/>
            <person name="Justo A."/>
            <person name="Karasinski D."/>
            <person name="Kautmanova I."/>
            <person name="Kiss B."/>
            <person name="Kocsube S."/>
            <person name="Kotiranta H."/>
            <person name="LaButti K.M."/>
            <person name="Lechner B.E."/>
            <person name="Liimatainen K."/>
            <person name="Lipzen A."/>
            <person name="Lukacs Z."/>
            <person name="Mihaltcheva S."/>
            <person name="Morgado L.N."/>
            <person name="Niskanen T."/>
            <person name="Noordeloos M.E."/>
            <person name="Ohm R.A."/>
            <person name="Ortiz-Santana B."/>
            <person name="Ovrebo C."/>
            <person name="Racz N."/>
            <person name="Riley R."/>
            <person name="Savchenko A."/>
            <person name="Shiryaev A."/>
            <person name="Soop K."/>
            <person name="Spirin V."/>
            <person name="Szebenyi C."/>
            <person name="Tomsovsky M."/>
            <person name="Tulloss R.E."/>
            <person name="Uehling J."/>
            <person name="Grigoriev I.V."/>
            <person name="Vagvolgyi C."/>
            <person name="Papp T."/>
            <person name="Martin F.M."/>
            <person name="Miettinen O."/>
            <person name="Hibbett D.S."/>
            <person name="Nagy L.G."/>
        </authorList>
    </citation>
    <scope>NUCLEOTIDE SEQUENCE [LARGE SCALE GENOMIC DNA]</scope>
    <source>
        <strain evidence="4 5">CBS 166.37</strain>
    </source>
</reference>